<reference evidence="2" key="1">
    <citation type="journal article" date="2005" name="Nature">
        <title>Sequencing of Aspergillus nidulans and comparative analysis with A. fumigatus and A. oryzae.</title>
        <authorList>
            <person name="Galagan J.E."/>
            <person name="Calvo S.E."/>
            <person name="Cuomo C."/>
            <person name="Ma L.J."/>
            <person name="Wortman J.R."/>
            <person name="Batzoglou S."/>
            <person name="Lee S.I."/>
            <person name="Basturkmen M."/>
            <person name="Spevak C.C."/>
            <person name="Clutterbuck J."/>
            <person name="Kapitonov V."/>
            <person name="Jurka J."/>
            <person name="Scazzocchio C."/>
            <person name="Farman M."/>
            <person name="Butler J."/>
            <person name="Purcell S."/>
            <person name="Harris S."/>
            <person name="Braus G.H."/>
            <person name="Draht O."/>
            <person name="Busch S."/>
            <person name="D'Enfert C."/>
            <person name="Bouchier C."/>
            <person name="Goldman G.H."/>
            <person name="Bell-Pedersen D."/>
            <person name="Griffiths-Jones S."/>
            <person name="Doonan J.H."/>
            <person name="Yu J."/>
            <person name="Vienken K."/>
            <person name="Pain A."/>
            <person name="Freitag M."/>
            <person name="Selker E.U."/>
            <person name="Archer D.B."/>
            <person name="Penalva M.A."/>
            <person name="Oakley B.R."/>
            <person name="Momany M."/>
            <person name="Tanaka T."/>
            <person name="Kumagai T."/>
            <person name="Asai K."/>
            <person name="Machida M."/>
            <person name="Nierman W.C."/>
            <person name="Denning D.W."/>
            <person name="Caddick M."/>
            <person name="Hynes M."/>
            <person name="Paoletti M."/>
            <person name="Fischer R."/>
            <person name="Miller B."/>
            <person name="Dyer P."/>
            <person name="Sachs M.S."/>
            <person name="Osmani S.A."/>
            <person name="Birren B.W."/>
        </authorList>
    </citation>
    <scope>NUCLEOTIDE SEQUENCE [LARGE SCALE GENOMIC DNA]</scope>
    <source>
        <strain evidence="2">FGSC A4 / ATCC 38163 / CBS 112.46 / NRRL 194 / M139</strain>
    </source>
</reference>
<proteinExistence type="predicted"/>
<dbReference type="eggNOG" id="ENOG502S58R">
    <property type="taxonomic scope" value="Eukaryota"/>
</dbReference>
<dbReference type="OMA" id="NDHYITK"/>
<dbReference type="RefSeq" id="XP_661163.1">
    <property type="nucleotide sequence ID" value="XM_656071.1"/>
</dbReference>
<gene>
    <name evidence="1" type="ORF">ANIA_03559</name>
</gene>
<sequence>MSCTHYSHYGLVSDPLAAGNCKLPQPSKVLLTNKSVQAAVLLAVSLPYLQSRQYPLTLFLKNKPENLEETNKFSSSALKFADTGVRNCEDGIIVEEDAFAILSCDPGRDLWNTVMGTFYPQRERIPNDLEMHQDEKKDEAKVLQPIVFTDTPDDFSFHPLGVEYRRDTATLFVCNHHIDGSRVDVFVLDAKGKVPVARHVRSVIHPLLPGPNSIIALSDHELYVTNDHYMLRKEHPFLSLFETYAGIPGGTVAYVKLGDDKESVEVRTVARGPFVNGVTLLNETTLAVAISAAAEVRLYRRLPENGLEFLQAIKMPLLPDNLSTDKDGALLIAGHPHPPSLEKAVRKRRECIDAQGLVPQDCWKSTAPSWVARWTAAKGVENLYVTTSGFGSSATAAKDAVRNVGIVTGLYENGILVWRE</sequence>
<dbReference type="InterPro" id="IPR051288">
    <property type="entry name" value="Serum_paraoxonase/arylesterase"/>
</dbReference>
<name>Q5B7C1_EMENI</name>
<dbReference type="Gene3D" id="2.120.10.30">
    <property type="entry name" value="TolB, C-terminal domain"/>
    <property type="match status" value="1"/>
</dbReference>
<dbReference type="Proteomes" id="UP000000560">
    <property type="component" value="Chromosome II"/>
</dbReference>
<accession>C8V4H2</accession>
<dbReference type="HOGENOM" id="CLU_035172_0_0_1"/>
<keyword evidence="2" id="KW-1185">Reference proteome</keyword>
<accession>Q5B7C1</accession>
<dbReference type="InterPro" id="IPR011042">
    <property type="entry name" value="6-blade_b-propeller_TolB-like"/>
</dbReference>
<dbReference type="SUPFAM" id="SSF63829">
    <property type="entry name" value="Calcium-dependent phosphotriesterase"/>
    <property type="match status" value="1"/>
</dbReference>
<dbReference type="KEGG" id="ani:ANIA_03559"/>
<reference evidence="2" key="2">
    <citation type="journal article" date="2009" name="Fungal Genet. Biol.">
        <title>The 2008 update of the Aspergillus nidulans genome annotation: a community effort.</title>
        <authorList>
            <person name="Wortman J.R."/>
            <person name="Gilsenan J.M."/>
            <person name="Joardar V."/>
            <person name="Deegan J."/>
            <person name="Clutterbuck J."/>
            <person name="Andersen M.R."/>
            <person name="Archer D."/>
            <person name="Bencina M."/>
            <person name="Braus G."/>
            <person name="Coutinho P."/>
            <person name="von Dohren H."/>
            <person name="Doonan J."/>
            <person name="Driessen A.J."/>
            <person name="Durek P."/>
            <person name="Espeso E."/>
            <person name="Fekete E."/>
            <person name="Flipphi M."/>
            <person name="Estrada C.G."/>
            <person name="Geysens S."/>
            <person name="Goldman G."/>
            <person name="de Groot P.W."/>
            <person name="Hansen K."/>
            <person name="Harris S.D."/>
            <person name="Heinekamp T."/>
            <person name="Helmstaedt K."/>
            <person name="Henrissat B."/>
            <person name="Hofmann G."/>
            <person name="Homan T."/>
            <person name="Horio T."/>
            <person name="Horiuchi H."/>
            <person name="James S."/>
            <person name="Jones M."/>
            <person name="Karaffa L."/>
            <person name="Karanyi Z."/>
            <person name="Kato M."/>
            <person name="Keller N."/>
            <person name="Kelly D.E."/>
            <person name="Kiel J.A."/>
            <person name="Kim J.M."/>
            <person name="van der Klei I.J."/>
            <person name="Klis F.M."/>
            <person name="Kovalchuk A."/>
            <person name="Krasevec N."/>
            <person name="Kubicek C.P."/>
            <person name="Liu B."/>
            <person name="Maccabe A."/>
            <person name="Meyer V."/>
            <person name="Mirabito P."/>
            <person name="Miskei M."/>
            <person name="Mos M."/>
            <person name="Mullins J."/>
            <person name="Nelson D.R."/>
            <person name="Nielsen J."/>
            <person name="Oakley B.R."/>
            <person name="Osmani S.A."/>
            <person name="Pakula T."/>
            <person name="Paszewski A."/>
            <person name="Paulsen I."/>
            <person name="Pilsyk S."/>
            <person name="Pocsi I."/>
            <person name="Punt P.J."/>
            <person name="Ram A.F."/>
            <person name="Ren Q."/>
            <person name="Robellet X."/>
            <person name="Robson G."/>
            <person name="Seiboth B."/>
            <person name="van Solingen P."/>
            <person name="Specht T."/>
            <person name="Sun J."/>
            <person name="Taheri-Talesh N."/>
            <person name="Takeshita N."/>
            <person name="Ussery D."/>
            <person name="vanKuyk P.A."/>
            <person name="Visser H."/>
            <person name="van de Vondervoort P.J."/>
            <person name="de Vries R.P."/>
            <person name="Walton J."/>
            <person name="Xiang X."/>
            <person name="Xiong Y."/>
            <person name="Zeng A.P."/>
            <person name="Brandt B.W."/>
            <person name="Cornell M.J."/>
            <person name="van den Hondel C.A."/>
            <person name="Visser J."/>
            <person name="Oliver S.G."/>
            <person name="Turner G."/>
        </authorList>
    </citation>
    <scope>GENOME REANNOTATION</scope>
    <source>
        <strain evidence="2">FGSC A4 / ATCC 38163 / CBS 112.46 / NRRL 194 / M139</strain>
    </source>
</reference>
<dbReference type="AlphaFoldDB" id="Q5B7C1"/>
<dbReference type="PANTHER" id="PTHR11799:SF30">
    <property type="entry name" value="SERUM PARAOXONASE_ARYLESTERASE 2"/>
    <property type="match status" value="1"/>
</dbReference>
<dbReference type="InParanoid" id="Q5B7C1"/>
<dbReference type="OrthoDB" id="5307922at2759"/>
<dbReference type="PANTHER" id="PTHR11799">
    <property type="entry name" value="PARAOXONASE"/>
    <property type="match status" value="1"/>
</dbReference>
<dbReference type="VEuPathDB" id="FungiDB:AN3559"/>
<evidence type="ECO:0000313" key="2">
    <source>
        <dbReference type="Proteomes" id="UP000000560"/>
    </source>
</evidence>
<organism evidence="1 2">
    <name type="scientific">Emericella nidulans (strain FGSC A4 / ATCC 38163 / CBS 112.46 / NRRL 194 / M139)</name>
    <name type="common">Aspergillus nidulans</name>
    <dbReference type="NCBI Taxonomy" id="227321"/>
    <lineage>
        <taxon>Eukaryota</taxon>
        <taxon>Fungi</taxon>
        <taxon>Dikarya</taxon>
        <taxon>Ascomycota</taxon>
        <taxon>Pezizomycotina</taxon>
        <taxon>Eurotiomycetes</taxon>
        <taxon>Eurotiomycetidae</taxon>
        <taxon>Eurotiales</taxon>
        <taxon>Aspergillaceae</taxon>
        <taxon>Aspergillus</taxon>
        <taxon>Aspergillus subgen. Nidulantes</taxon>
    </lineage>
</organism>
<protein>
    <submittedName>
        <fullName evidence="1">Uncharacterized protein</fullName>
    </submittedName>
</protein>
<evidence type="ECO:0000313" key="1">
    <source>
        <dbReference type="EMBL" id="CBF75888.1"/>
    </source>
</evidence>
<dbReference type="EMBL" id="BN001302">
    <property type="protein sequence ID" value="CBF75888.1"/>
    <property type="molecule type" value="Genomic_DNA"/>
</dbReference>
<dbReference type="GeneID" id="2872982"/>